<evidence type="ECO:0000313" key="8">
    <source>
        <dbReference type="Proteomes" id="UP000233040"/>
    </source>
</evidence>
<keyword evidence="4" id="KW-0812">Transmembrane</keyword>
<dbReference type="InterPro" id="IPR031933">
    <property type="entry name" value="UPF0767"/>
</dbReference>
<dbReference type="GO" id="GO:0016020">
    <property type="term" value="C:membrane"/>
    <property type="evidence" value="ECO:0007669"/>
    <property type="project" value="UniProtKB-SubCell"/>
</dbReference>
<protein>
    <recommendedName>
        <fullName evidence="3">Small integral membrane protein 12</fullName>
    </recommendedName>
</protein>
<comment type="similarity">
    <text evidence="2">Belongs to the SMIM12 family.</text>
</comment>
<dbReference type="PANTHER" id="PTHR28599">
    <property type="entry name" value="SMALL INTEGRAL MEMBRANE PROTEIN 12"/>
    <property type="match status" value="1"/>
</dbReference>
<proteinExistence type="inferred from homology"/>
<evidence type="ECO:0000256" key="2">
    <source>
        <dbReference type="ARBA" id="ARBA00007304"/>
    </source>
</evidence>
<dbReference type="PANTHER" id="PTHR28599:SF3">
    <property type="entry name" value="SMALL INTEGRAL MEMBRANE PROTEIN 12"/>
    <property type="match status" value="1"/>
</dbReference>
<comment type="subcellular location">
    <subcellularLocation>
        <location evidence="1">Membrane</location>
        <topology evidence="1">Single-pass membrane protein</topology>
    </subcellularLocation>
</comment>
<dbReference type="Proteomes" id="UP000233040">
    <property type="component" value="Unassembled WGS sequence"/>
</dbReference>
<evidence type="ECO:0000256" key="1">
    <source>
        <dbReference type="ARBA" id="ARBA00004167"/>
    </source>
</evidence>
<accession>A0A2K5Q6A3</accession>
<name>A0A2K5Q6A3_CEBIM</name>
<keyword evidence="5" id="KW-1133">Transmembrane helix</keyword>
<evidence type="ECO:0000256" key="3">
    <source>
        <dbReference type="ARBA" id="ARBA00017813"/>
    </source>
</evidence>
<keyword evidence="8" id="KW-1185">Reference proteome</keyword>
<dbReference type="Ensembl" id="ENSCCAT00000028832.1">
    <property type="protein sequence ID" value="ENSCCAP00000011426.1"/>
    <property type="gene ID" value="ENSCCAG00000023467.1"/>
</dbReference>
<dbReference type="OMA" id="YKYWLLL"/>
<dbReference type="AlphaFoldDB" id="A0A2K5Q6A3"/>
<keyword evidence="6" id="KW-0472">Membrane</keyword>
<dbReference type="GeneTree" id="ENSGT00390000002480"/>
<reference evidence="7" key="1">
    <citation type="submission" date="2025-08" db="UniProtKB">
        <authorList>
            <consortium name="Ensembl"/>
        </authorList>
    </citation>
    <scope>IDENTIFICATION</scope>
</reference>
<organism evidence="7 8">
    <name type="scientific">Cebus imitator</name>
    <name type="common">Panamanian white-faced capuchin</name>
    <name type="synonym">Cebus capucinus imitator</name>
    <dbReference type="NCBI Taxonomy" id="2715852"/>
    <lineage>
        <taxon>Eukaryota</taxon>
        <taxon>Metazoa</taxon>
        <taxon>Chordata</taxon>
        <taxon>Craniata</taxon>
        <taxon>Vertebrata</taxon>
        <taxon>Euteleostomi</taxon>
        <taxon>Mammalia</taxon>
        <taxon>Eutheria</taxon>
        <taxon>Euarchontoglires</taxon>
        <taxon>Primates</taxon>
        <taxon>Haplorrhini</taxon>
        <taxon>Platyrrhini</taxon>
        <taxon>Cebidae</taxon>
        <taxon>Cebinae</taxon>
        <taxon>Cebus</taxon>
    </lineage>
</organism>
<evidence type="ECO:0000313" key="7">
    <source>
        <dbReference type="Ensembl" id="ENSCCAP00000011426.1"/>
    </source>
</evidence>
<evidence type="ECO:0000256" key="4">
    <source>
        <dbReference type="ARBA" id="ARBA00022692"/>
    </source>
</evidence>
<reference evidence="7" key="2">
    <citation type="submission" date="2025-09" db="UniProtKB">
        <authorList>
            <consortium name="Ensembl"/>
        </authorList>
    </citation>
    <scope>IDENTIFICATION</scope>
</reference>
<sequence>VVLLWPVTGPAIMSTQPQNPHLIGFVAYSGPSHTAQPYKYWLLLDGQADPAAAEGTLKRKAASVVWWPQALGRLSLLVHCWEERYEMNVGYQSPWAGGLASSGNGWDLGVAFRRDTCMSSSSLHWEEFKYAPGSLHYFALSFVLILTEICLVSSGIGIPREGKHFSVLGSPDFGLWRRASWRCLPARWWPERREQVESLASI</sequence>
<evidence type="ECO:0000256" key="5">
    <source>
        <dbReference type="ARBA" id="ARBA00022989"/>
    </source>
</evidence>
<evidence type="ECO:0000256" key="6">
    <source>
        <dbReference type="ARBA" id="ARBA00023136"/>
    </source>
</evidence>